<keyword evidence="2" id="KW-0813">Transport</keyword>
<protein>
    <submittedName>
        <fullName evidence="8">CP family cyanate transporter-like MFS transporter</fullName>
    </submittedName>
</protein>
<dbReference type="CDD" id="cd17339">
    <property type="entry name" value="MFS_NIMT_CynX_like"/>
    <property type="match status" value="1"/>
</dbReference>
<dbReference type="SUPFAM" id="SSF103473">
    <property type="entry name" value="MFS general substrate transporter"/>
    <property type="match status" value="1"/>
</dbReference>
<sequence length="413" mass="44385">MKESKAINTHSHTVSRIGMWFLIIEILFAAANLRAPITAVGPIIGEIRGDTGISNTLAGMLTTLPLLSFAVFSILAPKIAKRIGMEITLLTGFVILTIGIILRSIPSITTLFIGTALLGMGIAAGNVLIPSLIKREFSHHVGLMTGVYSVSMNISGAVASGISIPIAVEAGFGWRGALGCWAILSAITVIIWLPQMRFRHHSIGSKVPGGGYLWRSGLAWKVTFFMGLQSMIFYVLAAWLPEILHEQGMSLSAAGWVLSLIQFAILPSSFIVPIIAGRYSSQRGLVAVTVFLMLIGSIGIMTGNTSLVPLFVILIGIAQGSLFSLANMFFVLRTRHVHESAELSGMAQSIGYLLAAIGPTFFGFIHDVTHSWTISLFMLVIVVLLTFIFGMGAGSNKFVTSSDNDDYPLKRET</sequence>
<feature type="transmembrane region" description="Helical" evidence="6">
    <location>
        <begin position="56"/>
        <end position="75"/>
    </location>
</feature>
<dbReference type="Proteomes" id="UP000808914">
    <property type="component" value="Unassembled WGS sequence"/>
</dbReference>
<feature type="transmembrane region" description="Helical" evidence="6">
    <location>
        <begin position="343"/>
        <end position="365"/>
    </location>
</feature>
<name>A0ABS2PXS4_9BACL</name>
<evidence type="ECO:0000313" key="8">
    <source>
        <dbReference type="EMBL" id="MBM7644844.1"/>
    </source>
</evidence>
<evidence type="ECO:0000256" key="3">
    <source>
        <dbReference type="ARBA" id="ARBA00022692"/>
    </source>
</evidence>
<evidence type="ECO:0000256" key="6">
    <source>
        <dbReference type="SAM" id="Phobius"/>
    </source>
</evidence>
<dbReference type="PANTHER" id="PTHR23523">
    <property type="match status" value="1"/>
</dbReference>
<feature type="transmembrane region" description="Helical" evidence="6">
    <location>
        <begin position="20"/>
        <end position="44"/>
    </location>
</feature>
<feature type="transmembrane region" description="Helical" evidence="6">
    <location>
        <begin position="87"/>
        <end position="105"/>
    </location>
</feature>
<feature type="domain" description="Major facilitator superfamily (MFS) profile" evidence="7">
    <location>
        <begin position="22"/>
        <end position="398"/>
    </location>
</feature>
<evidence type="ECO:0000256" key="5">
    <source>
        <dbReference type="ARBA" id="ARBA00023136"/>
    </source>
</evidence>
<dbReference type="InterPro" id="IPR036259">
    <property type="entry name" value="MFS_trans_sf"/>
</dbReference>
<keyword evidence="9" id="KW-1185">Reference proteome</keyword>
<feature type="transmembrane region" description="Helical" evidence="6">
    <location>
        <begin position="253"/>
        <end position="272"/>
    </location>
</feature>
<evidence type="ECO:0000256" key="1">
    <source>
        <dbReference type="ARBA" id="ARBA00004651"/>
    </source>
</evidence>
<feature type="transmembrane region" description="Helical" evidence="6">
    <location>
        <begin position="141"/>
        <end position="166"/>
    </location>
</feature>
<proteinExistence type="predicted"/>
<dbReference type="InterPro" id="IPR011701">
    <property type="entry name" value="MFS"/>
</dbReference>
<dbReference type="PROSITE" id="PS50850">
    <property type="entry name" value="MFS"/>
    <property type="match status" value="1"/>
</dbReference>
<dbReference type="InterPro" id="IPR020846">
    <property type="entry name" value="MFS_dom"/>
</dbReference>
<feature type="transmembrane region" description="Helical" evidence="6">
    <location>
        <begin position="172"/>
        <end position="193"/>
    </location>
</feature>
<accession>A0ABS2PXS4</accession>
<evidence type="ECO:0000259" key="7">
    <source>
        <dbReference type="PROSITE" id="PS50850"/>
    </source>
</evidence>
<comment type="subcellular location">
    <subcellularLocation>
        <location evidence="1">Cell membrane</location>
        <topology evidence="1">Multi-pass membrane protein</topology>
    </subcellularLocation>
</comment>
<gene>
    <name evidence="8" type="ORF">JOD45_001051</name>
</gene>
<keyword evidence="3 6" id="KW-0812">Transmembrane</keyword>
<reference evidence="8 9" key="1">
    <citation type="submission" date="2021-01" db="EMBL/GenBank/DDBJ databases">
        <title>Genomic Encyclopedia of Type Strains, Phase IV (KMG-IV): sequencing the most valuable type-strain genomes for metagenomic binning, comparative biology and taxonomic classification.</title>
        <authorList>
            <person name="Goeker M."/>
        </authorList>
    </citation>
    <scope>NUCLEOTIDE SEQUENCE [LARGE SCALE GENOMIC DNA]</scope>
    <source>
        <strain evidence="8 9">DSM 28236</strain>
    </source>
</reference>
<feature type="transmembrane region" description="Helical" evidence="6">
    <location>
        <begin position="284"/>
        <end position="301"/>
    </location>
</feature>
<feature type="transmembrane region" description="Helical" evidence="6">
    <location>
        <begin position="307"/>
        <end position="331"/>
    </location>
</feature>
<keyword evidence="4 6" id="KW-1133">Transmembrane helix</keyword>
<dbReference type="EMBL" id="JAFBER010000004">
    <property type="protein sequence ID" value="MBM7644844.1"/>
    <property type="molecule type" value="Genomic_DNA"/>
</dbReference>
<organism evidence="8 9">
    <name type="scientific">Scopulibacillus daqui</name>
    <dbReference type="NCBI Taxonomy" id="1469162"/>
    <lineage>
        <taxon>Bacteria</taxon>
        <taxon>Bacillati</taxon>
        <taxon>Bacillota</taxon>
        <taxon>Bacilli</taxon>
        <taxon>Bacillales</taxon>
        <taxon>Sporolactobacillaceae</taxon>
        <taxon>Scopulibacillus</taxon>
    </lineage>
</organism>
<evidence type="ECO:0000313" key="9">
    <source>
        <dbReference type="Proteomes" id="UP000808914"/>
    </source>
</evidence>
<dbReference type="InterPro" id="IPR052524">
    <property type="entry name" value="MFS_Cyanate_Porter"/>
</dbReference>
<comment type="caution">
    <text evidence="8">The sequence shown here is derived from an EMBL/GenBank/DDBJ whole genome shotgun (WGS) entry which is preliminary data.</text>
</comment>
<feature type="transmembrane region" description="Helical" evidence="6">
    <location>
        <begin position="111"/>
        <end position="129"/>
    </location>
</feature>
<dbReference type="Gene3D" id="1.20.1250.20">
    <property type="entry name" value="MFS general substrate transporter like domains"/>
    <property type="match status" value="2"/>
</dbReference>
<evidence type="ECO:0000256" key="4">
    <source>
        <dbReference type="ARBA" id="ARBA00022989"/>
    </source>
</evidence>
<feature type="transmembrane region" description="Helical" evidence="6">
    <location>
        <begin position="371"/>
        <end position="392"/>
    </location>
</feature>
<dbReference type="Pfam" id="PF07690">
    <property type="entry name" value="MFS_1"/>
    <property type="match status" value="1"/>
</dbReference>
<dbReference type="PANTHER" id="PTHR23523:SF2">
    <property type="entry name" value="2-NITROIMIDAZOLE TRANSPORTER"/>
    <property type="match status" value="1"/>
</dbReference>
<keyword evidence="5 6" id="KW-0472">Membrane</keyword>
<feature type="transmembrane region" description="Helical" evidence="6">
    <location>
        <begin position="222"/>
        <end position="241"/>
    </location>
</feature>
<evidence type="ECO:0000256" key="2">
    <source>
        <dbReference type="ARBA" id="ARBA00022448"/>
    </source>
</evidence>